<name>A0A919K579_9ACTN</name>
<protein>
    <recommendedName>
        <fullName evidence="2">Ricin B lectin domain-containing protein</fullName>
    </recommendedName>
</protein>
<dbReference type="Gene3D" id="2.80.10.50">
    <property type="match status" value="2"/>
</dbReference>
<reference evidence="3" key="1">
    <citation type="submission" date="2021-01" db="EMBL/GenBank/DDBJ databases">
        <title>Whole genome shotgun sequence of Actinoplanes rishiriensis NBRC 108556.</title>
        <authorList>
            <person name="Komaki H."/>
            <person name="Tamura T."/>
        </authorList>
    </citation>
    <scope>NUCLEOTIDE SEQUENCE</scope>
    <source>
        <strain evidence="3">NBRC 108556</strain>
    </source>
</reference>
<comment type="caution">
    <text evidence="3">The sequence shown here is derived from an EMBL/GenBank/DDBJ whole genome shotgun (WGS) entry which is preliminary data.</text>
</comment>
<dbReference type="EMBL" id="BOMV01000051">
    <property type="protein sequence ID" value="GIE96851.1"/>
    <property type="molecule type" value="Genomic_DNA"/>
</dbReference>
<feature type="signal peptide" evidence="1">
    <location>
        <begin position="1"/>
        <end position="23"/>
    </location>
</feature>
<gene>
    <name evidence="3" type="ORF">Ari01nite_43160</name>
</gene>
<evidence type="ECO:0000256" key="1">
    <source>
        <dbReference type="SAM" id="SignalP"/>
    </source>
</evidence>
<dbReference type="InterPro" id="IPR000772">
    <property type="entry name" value="Ricin_B_lectin"/>
</dbReference>
<dbReference type="CDD" id="cd00161">
    <property type="entry name" value="beta-trefoil_Ricin-like"/>
    <property type="match status" value="1"/>
</dbReference>
<evidence type="ECO:0000313" key="4">
    <source>
        <dbReference type="Proteomes" id="UP000636960"/>
    </source>
</evidence>
<evidence type="ECO:0000313" key="3">
    <source>
        <dbReference type="EMBL" id="GIE96851.1"/>
    </source>
</evidence>
<proteinExistence type="predicted"/>
<accession>A0A919K579</accession>
<dbReference type="SMART" id="SM00458">
    <property type="entry name" value="RICIN"/>
    <property type="match status" value="1"/>
</dbReference>
<feature type="chain" id="PRO_5038123350" description="Ricin B lectin domain-containing protein" evidence="1">
    <location>
        <begin position="24"/>
        <end position="184"/>
    </location>
</feature>
<dbReference type="PROSITE" id="PS50231">
    <property type="entry name" value="RICIN_B_LECTIN"/>
    <property type="match status" value="1"/>
</dbReference>
<dbReference type="SUPFAM" id="SSF50370">
    <property type="entry name" value="Ricin B-like lectins"/>
    <property type="match status" value="1"/>
</dbReference>
<keyword evidence="1" id="KW-0732">Signal</keyword>
<evidence type="ECO:0000259" key="2">
    <source>
        <dbReference type="SMART" id="SM00458"/>
    </source>
</evidence>
<keyword evidence="4" id="KW-1185">Reference proteome</keyword>
<sequence>MRLGAAVAAGLLAVALTPAGANAKPGDGWFAMVNQKNPGRYYMDVNPGVGSVVTVAGAQSGDGGNLQGRQEWRRVNFSDGTFMFRSAGTSNQFALSLAGNGYDNGTRVVSWWYQEDNPNQYWMQEKYWGSNIYQYRNLGASAKAHVSMCMAVAGAGDGSIQPGDEVIIFRCGSGADQQWYQYDN</sequence>
<feature type="domain" description="Ricin B lectin" evidence="2">
    <location>
        <begin position="29"/>
        <end position="182"/>
    </location>
</feature>
<dbReference type="InterPro" id="IPR035992">
    <property type="entry name" value="Ricin_B-like_lectins"/>
</dbReference>
<dbReference type="Proteomes" id="UP000636960">
    <property type="component" value="Unassembled WGS sequence"/>
</dbReference>
<organism evidence="3 4">
    <name type="scientific">Paractinoplanes rishiriensis</name>
    <dbReference type="NCBI Taxonomy" id="1050105"/>
    <lineage>
        <taxon>Bacteria</taxon>
        <taxon>Bacillati</taxon>
        <taxon>Actinomycetota</taxon>
        <taxon>Actinomycetes</taxon>
        <taxon>Micromonosporales</taxon>
        <taxon>Micromonosporaceae</taxon>
        <taxon>Paractinoplanes</taxon>
    </lineage>
</organism>
<dbReference type="AlphaFoldDB" id="A0A919K579"/>